<dbReference type="InterPro" id="IPR016155">
    <property type="entry name" value="Mopterin_synth/thiamin_S_b"/>
</dbReference>
<proteinExistence type="predicted"/>
<dbReference type="Gene3D" id="3.10.20.30">
    <property type="match status" value="1"/>
</dbReference>
<dbReference type="EMBL" id="QYRP01000002">
    <property type="protein sequence ID" value="RJS46409.1"/>
    <property type="molecule type" value="Genomic_DNA"/>
</dbReference>
<gene>
    <name evidence="1" type="ORF">D4739_09425</name>
</gene>
<reference evidence="2" key="1">
    <citation type="submission" date="2018-09" db="EMBL/GenBank/DDBJ databases">
        <authorList>
            <person name="Zhu H."/>
        </authorList>
    </citation>
    <scope>NUCLEOTIDE SEQUENCE [LARGE SCALE GENOMIC DNA]</scope>
    <source>
        <strain evidence="2">K1W22B-1</strain>
    </source>
</reference>
<dbReference type="InterPro" id="IPR003749">
    <property type="entry name" value="ThiS/MoaD-like"/>
</dbReference>
<dbReference type="AlphaFoldDB" id="A0A3A5H6W7"/>
<dbReference type="Pfam" id="PF02597">
    <property type="entry name" value="ThiS"/>
    <property type="match status" value="1"/>
</dbReference>
<name>A0A3A5H6W7_9ACTN</name>
<dbReference type="RefSeq" id="WP_120060381.1">
    <property type="nucleotide sequence ID" value="NZ_QYRP01000002.1"/>
</dbReference>
<sequence>MTISSPVAADGAAPHHVDDEPVVVIRYWAAAKEAAGTHEELYVAGSLAEALAQAHARHSQDPRYARVLGVCSLLVDGHQVGSRDRTAIALTNGSTVEVLPPFAGG</sequence>
<protein>
    <submittedName>
        <fullName evidence="1">MoaD/ThiS family protein</fullName>
    </submittedName>
</protein>
<evidence type="ECO:0000313" key="1">
    <source>
        <dbReference type="EMBL" id="RJS46409.1"/>
    </source>
</evidence>
<comment type="caution">
    <text evidence="1">The sequence shown here is derived from an EMBL/GenBank/DDBJ whole genome shotgun (WGS) entry which is preliminary data.</text>
</comment>
<dbReference type="OrthoDB" id="4331766at2"/>
<keyword evidence="2" id="KW-1185">Reference proteome</keyword>
<organism evidence="1 2">
    <name type="scientific">Nocardioides cavernaquae</name>
    <dbReference type="NCBI Taxonomy" id="2321396"/>
    <lineage>
        <taxon>Bacteria</taxon>
        <taxon>Bacillati</taxon>
        <taxon>Actinomycetota</taxon>
        <taxon>Actinomycetes</taxon>
        <taxon>Propionibacteriales</taxon>
        <taxon>Nocardioidaceae</taxon>
        <taxon>Nocardioides</taxon>
    </lineage>
</organism>
<dbReference type="InterPro" id="IPR012675">
    <property type="entry name" value="Beta-grasp_dom_sf"/>
</dbReference>
<dbReference type="Proteomes" id="UP000276542">
    <property type="component" value="Unassembled WGS sequence"/>
</dbReference>
<evidence type="ECO:0000313" key="2">
    <source>
        <dbReference type="Proteomes" id="UP000276542"/>
    </source>
</evidence>
<accession>A0A3A5H6W7</accession>
<dbReference type="SUPFAM" id="SSF54285">
    <property type="entry name" value="MoaD/ThiS"/>
    <property type="match status" value="1"/>
</dbReference>
<dbReference type="CDD" id="cd17040">
    <property type="entry name" value="Ubl_MoaD_like"/>
    <property type="match status" value="1"/>
</dbReference>